<dbReference type="AlphaFoldDB" id="A0A9Q1QMP5"/>
<dbReference type="SUPFAM" id="SSF46565">
    <property type="entry name" value="Chaperone J-domain"/>
    <property type="match status" value="1"/>
</dbReference>
<feature type="compositionally biased region" description="Polar residues" evidence="2">
    <location>
        <begin position="325"/>
        <end position="337"/>
    </location>
</feature>
<sequence>MNGLDGLVSSHYGFKPQGKSAPMAAQKPNKSSANSKIPFNFAIGGSEKPTSSSNLPIFDDRKSSPNDVTNLGLFYDGFSRGRSKATGASDSSSVNVDNIFGGRGGDSGPGHGFSSLPVFDKPVYDDEDLSSAKYEDIFSSSSSSAKKAEDFDDLLGDFAREEAQAGSGSKGPGKASSGFDDLLPGFGSVSAASLTSRYIFSMLKQIHSLVLCAEDGNIKNVRNTSDAAKETSHVASEPFVVLQSTSTPAPSSSVIFNDPLEETGNLNDSDKRKVESTTSGRVFDDLDPLVGFVKSVPAFAVDMNGRPKDESPLQTGTRTFERQTSENGYVSQKSSFRSPERGSSKKMHVDDYRESPQSVFEMPSVSAGSHRSVQNASPPAYRSSDCGGSNPNGHTLSDKNVGASDDVWLTVTEVPLFTQPTAAPPPLRPPPPRPARFSKAESRSFPVPNAQKKGSEYSSSSASMPPFHSQKSEPAGERGSFASPIDELERFATGRNRSNVDGSSGVPAGEDFETNSVAAAAMKEAMAKAEAKFRQVKGAKERENERASRSREAMQTEKEELIAQDSQERKFNEHQERLERERRQREKNDEEKRRREEEEKRRTEREQEHKEREKRRIEREREFARQAVDRAAREARERAAAEARARAERASVQKAQAEARERAERAAVQRAQAEARERAAAEAKERAEKAAVEARERARAEAREKEARERAAAAAAAGANQQKNENDLESFFGAGARASSAPRPGANSSGSPSNFQSKPAAEATRASVNSSSNMRKASSSTNVVDDLSSIFGGPPSSGEFQEVEGESEERQRARLERHQRTQERAAKALAEKNARDLEAQREQAERHRIAETLDVEIKRWSAGKEGNLRALLSTLQYVLWPECGWQPVSLTDLITAVAVKKVYRKATLCIHPDKVQQKGATLQQKYIAEKVFDLLKEAWNKFNSEELF</sequence>
<feature type="compositionally biased region" description="Basic and acidic residues" evidence="2">
    <location>
        <begin position="338"/>
        <end position="354"/>
    </location>
</feature>
<feature type="compositionally biased region" description="Polar residues" evidence="2">
    <location>
        <begin position="28"/>
        <end position="37"/>
    </location>
</feature>
<feature type="compositionally biased region" description="Low complexity" evidence="2">
    <location>
        <begin position="730"/>
        <end position="755"/>
    </location>
</feature>
<proteinExistence type="predicted"/>
<evidence type="ECO:0000313" key="3">
    <source>
        <dbReference type="EMBL" id="KAJ8447181.1"/>
    </source>
</evidence>
<feature type="compositionally biased region" description="Basic and acidic residues" evidence="2">
    <location>
        <begin position="808"/>
        <end position="841"/>
    </location>
</feature>
<feature type="compositionally biased region" description="Polar residues" evidence="2">
    <location>
        <begin position="86"/>
        <end position="96"/>
    </location>
</feature>
<dbReference type="EMBL" id="JAKOGI010000041">
    <property type="protein sequence ID" value="KAJ8447181.1"/>
    <property type="molecule type" value="Genomic_DNA"/>
</dbReference>
<feature type="compositionally biased region" description="Low complexity" evidence="2">
    <location>
        <begin position="767"/>
        <end position="782"/>
    </location>
</feature>
<feature type="region of interest" description="Disordered" evidence="2">
    <location>
        <begin position="1"/>
        <end position="64"/>
    </location>
</feature>
<reference evidence="3" key="1">
    <citation type="submission" date="2022-04" db="EMBL/GenBank/DDBJ databases">
        <title>Carnegiea gigantea Genome sequencing and assembly v2.</title>
        <authorList>
            <person name="Copetti D."/>
            <person name="Sanderson M.J."/>
            <person name="Burquez A."/>
            <person name="Wojciechowski M.F."/>
        </authorList>
    </citation>
    <scope>NUCLEOTIDE SEQUENCE</scope>
    <source>
        <strain evidence="3">SGP5-SGP5p</strain>
        <tissue evidence="3">Aerial part</tissue>
    </source>
</reference>
<feature type="compositionally biased region" description="Pro residues" evidence="2">
    <location>
        <begin position="422"/>
        <end position="434"/>
    </location>
</feature>
<dbReference type="GO" id="GO:0072583">
    <property type="term" value="P:clathrin-dependent endocytosis"/>
    <property type="evidence" value="ECO:0007669"/>
    <property type="project" value="TreeGrafter"/>
</dbReference>
<organism evidence="3 4">
    <name type="scientific">Carnegiea gigantea</name>
    <dbReference type="NCBI Taxonomy" id="171969"/>
    <lineage>
        <taxon>Eukaryota</taxon>
        <taxon>Viridiplantae</taxon>
        <taxon>Streptophyta</taxon>
        <taxon>Embryophyta</taxon>
        <taxon>Tracheophyta</taxon>
        <taxon>Spermatophyta</taxon>
        <taxon>Magnoliopsida</taxon>
        <taxon>eudicotyledons</taxon>
        <taxon>Gunneridae</taxon>
        <taxon>Pentapetalae</taxon>
        <taxon>Caryophyllales</taxon>
        <taxon>Cactineae</taxon>
        <taxon>Cactaceae</taxon>
        <taxon>Cactoideae</taxon>
        <taxon>Echinocereeae</taxon>
        <taxon>Carnegiea</taxon>
    </lineage>
</organism>
<feature type="compositionally biased region" description="Polar residues" evidence="2">
    <location>
        <begin position="366"/>
        <end position="377"/>
    </location>
</feature>
<comment type="caution">
    <text evidence="3">The sequence shown here is derived from an EMBL/GenBank/DDBJ whole genome shotgun (WGS) entry which is preliminary data.</text>
</comment>
<feature type="region of interest" description="Disordered" evidence="2">
    <location>
        <begin position="81"/>
        <end position="112"/>
    </location>
</feature>
<feature type="region of interest" description="Disordered" evidence="2">
    <location>
        <begin position="418"/>
        <end position="511"/>
    </location>
</feature>
<feature type="compositionally biased region" description="Gly residues" evidence="2">
    <location>
        <begin position="101"/>
        <end position="111"/>
    </location>
</feature>
<evidence type="ECO:0008006" key="5">
    <source>
        <dbReference type="Google" id="ProtNLM"/>
    </source>
</evidence>
<dbReference type="Gene3D" id="1.10.287.110">
    <property type="entry name" value="DnaJ domain"/>
    <property type="match status" value="1"/>
</dbReference>
<dbReference type="GO" id="GO:0030276">
    <property type="term" value="F:clathrin binding"/>
    <property type="evidence" value="ECO:0007669"/>
    <property type="project" value="TreeGrafter"/>
</dbReference>
<evidence type="ECO:0000256" key="2">
    <source>
        <dbReference type="SAM" id="MobiDB-lite"/>
    </source>
</evidence>
<dbReference type="OrthoDB" id="1717591at2759"/>
<dbReference type="GO" id="GO:0072318">
    <property type="term" value="P:clathrin coat disassembly"/>
    <property type="evidence" value="ECO:0007669"/>
    <property type="project" value="TreeGrafter"/>
</dbReference>
<dbReference type="FunFam" id="1.10.287.110:FF:000009">
    <property type="entry name" value="Auxilin-related protein 1"/>
    <property type="match status" value="1"/>
</dbReference>
<keyword evidence="1" id="KW-0175">Coiled coil</keyword>
<dbReference type="PANTHER" id="PTHR23172:SF19">
    <property type="entry name" value="J DOMAIN-CONTAINING PROTEIN"/>
    <property type="match status" value="1"/>
</dbReference>
<feature type="region of interest" description="Disordered" evidence="2">
    <location>
        <begin position="525"/>
        <end position="841"/>
    </location>
</feature>
<dbReference type="InterPro" id="IPR036869">
    <property type="entry name" value="J_dom_sf"/>
</dbReference>
<feature type="region of interest" description="Disordered" evidence="2">
    <location>
        <begin position="303"/>
        <end position="401"/>
    </location>
</feature>
<dbReference type="PANTHER" id="PTHR23172">
    <property type="entry name" value="AUXILIN/CYCLIN G-ASSOCIATED KINASE-RELATED"/>
    <property type="match status" value="1"/>
</dbReference>
<feature type="region of interest" description="Disordered" evidence="2">
    <location>
        <begin position="251"/>
        <end position="274"/>
    </location>
</feature>
<dbReference type="Proteomes" id="UP001153076">
    <property type="component" value="Unassembled WGS sequence"/>
</dbReference>
<feature type="compositionally biased region" description="Basic and acidic residues" evidence="2">
    <location>
        <begin position="525"/>
        <end position="711"/>
    </location>
</feature>
<dbReference type="GO" id="GO:0005737">
    <property type="term" value="C:cytoplasm"/>
    <property type="evidence" value="ECO:0007669"/>
    <property type="project" value="TreeGrafter"/>
</dbReference>
<protein>
    <recommendedName>
        <fullName evidence="5">Auxilin-related protein 2</fullName>
    </recommendedName>
</protein>
<evidence type="ECO:0000313" key="4">
    <source>
        <dbReference type="Proteomes" id="UP001153076"/>
    </source>
</evidence>
<accession>A0A9Q1QMP5</accession>
<name>A0A9Q1QMP5_9CARY</name>
<keyword evidence="4" id="KW-1185">Reference proteome</keyword>
<gene>
    <name evidence="3" type="ORF">Cgig2_022910</name>
</gene>
<feature type="compositionally biased region" description="Polar residues" evidence="2">
    <location>
        <begin position="386"/>
        <end position="395"/>
    </location>
</feature>
<evidence type="ECO:0000256" key="1">
    <source>
        <dbReference type="ARBA" id="ARBA00023054"/>
    </source>
</evidence>
<dbReference type="GO" id="GO:0031982">
    <property type="term" value="C:vesicle"/>
    <property type="evidence" value="ECO:0007669"/>
    <property type="project" value="TreeGrafter"/>
</dbReference>